<comment type="caution">
    <text evidence="1">The sequence shown here is derived from an EMBL/GenBank/DDBJ whole genome shotgun (WGS) entry which is preliminary data.</text>
</comment>
<accession>A0A7C8V580</accession>
<dbReference type="Proteomes" id="UP000483672">
    <property type="component" value="Unassembled WGS sequence"/>
</dbReference>
<reference evidence="1 2" key="1">
    <citation type="submission" date="2019-06" db="EMBL/GenBank/DDBJ databases">
        <authorList>
            <person name="Palmer J.M."/>
        </authorList>
    </citation>
    <scope>NUCLEOTIDE SEQUENCE [LARGE SCALE GENOMIC DNA]</scope>
    <source>
        <strain evidence="1 2">TWF191</strain>
    </source>
</reference>
<evidence type="ECO:0000313" key="1">
    <source>
        <dbReference type="EMBL" id="KAF3229552.1"/>
    </source>
</evidence>
<gene>
    <name evidence="1" type="ORF">TWF191_001273</name>
</gene>
<dbReference type="EMBL" id="WIPF01000012">
    <property type="protein sequence ID" value="KAF3229552.1"/>
    <property type="molecule type" value="Genomic_DNA"/>
</dbReference>
<name>A0A7C8V580_ORBOL</name>
<evidence type="ECO:0000313" key="2">
    <source>
        <dbReference type="Proteomes" id="UP000483672"/>
    </source>
</evidence>
<protein>
    <submittedName>
        <fullName evidence="1">Uncharacterized protein</fullName>
    </submittedName>
</protein>
<organism evidence="1 2">
    <name type="scientific">Orbilia oligospora</name>
    <name type="common">Nematode-trapping fungus</name>
    <name type="synonym">Arthrobotrys oligospora</name>
    <dbReference type="NCBI Taxonomy" id="2813651"/>
    <lineage>
        <taxon>Eukaryota</taxon>
        <taxon>Fungi</taxon>
        <taxon>Dikarya</taxon>
        <taxon>Ascomycota</taxon>
        <taxon>Pezizomycotina</taxon>
        <taxon>Orbiliomycetes</taxon>
        <taxon>Orbiliales</taxon>
        <taxon>Orbiliaceae</taxon>
        <taxon>Orbilia</taxon>
    </lineage>
</organism>
<dbReference type="AlphaFoldDB" id="A0A7C8V580"/>
<sequence length="125" mass="14509">MHRRKVYKRRSRQERQHMQFPNRCQRNHPKNHLTDGTYPNTQRTLRSTLVGSEGGLYRNSTGNVAERLFGSAAIFRNVGVCKYSAHFVDAFDSRWSQDAHRRSQDILTSALRFVGAGDRFVSRLI</sequence>
<proteinExistence type="predicted"/>